<gene>
    <name evidence="1" type="ORF">Patl1_18753</name>
</gene>
<evidence type="ECO:0000313" key="2">
    <source>
        <dbReference type="Proteomes" id="UP001164250"/>
    </source>
</evidence>
<name>A0ACC1BYP6_9ROSI</name>
<dbReference type="Proteomes" id="UP001164250">
    <property type="component" value="Chromosome 2"/>
</dbReference>
<evidence type="ECO:0000313" key="1">
    <source>
        <dbReference type="EMBL" id="KAJ0104820.1"/>
    </source>
</evidence>
<sequence length="35" mass="4193">MLIAEEIRLPFIGRRSDQYKNLGVLEFVFFCLFNI</sequence>
<proteinExistence type="predicted"/>
<dbReference type="EMBL" id="CM047898">
    <property type="protein sequence ID" value="KAJ0104820.1"/>
    <property type="molecule type" value="Genomic_DNA"/>
</dbReference>
<protein>
    <submittedName>
        <fullName evidence="1">Uncharacterized protein</fullName>
    </submittedName>
</protein>
<organism evidence="1 2">
    <name type="scientific">Pistacia atlantica</name>
    <dbReference type="NCBI Taxonomy" id="434234"/>
    <lineage>
        <taxon>Eukaryota</taxon>
        <taxon>Viridiplantae</taxon>
        <taxon>Streptophyta</taxon>
        <taxon>Embryophyta</taxon>
        <taxon>Tracheophyta</taxon>
        <taxon>Spermatophyta</taxon>
        <taxon>Magnoliopsida</taxon>
        <taxon>eudicotyledons</taxon>
        <taxon>Gunneridae</taxon>
        <taxon>Pentapetalae</taxon>
        <taxon>rosids</taxon>
        <taxon>malvids</taxon>
        <taxon>Sapindales</taxon>
        <taxon>Anacardiaceae</taxon>
        <taxon>Pistacia</taxon>
    </lineage>
</organism>
<keyword evidence="2" id="KW-1185">Reference proteome</keyword>
<accession>A0ACC1BYP6</accession>
<reference evidence="2" key="1">
    <citation type="journal article" date="2023" name="G3 (Bethesda)">
        <title>Genome assembly and association tests identify interacting loci associated with vigor, precocity, and sex in interspecific pistachio rootstocks.</title>
        <authorList>
            <person name="Palmer W."/>
            <person name="Jacygrad E."/>
            <person name="Sagayaradj S."/>
            <person name="Cavanaugh K."/>
            <person name="Han R."/>
            <person name="Bertier L."/>
            <person name="Beede B."/>
            <person name="Kafkas S."/>
            <person name="Golino D."/>
            <person name="Preece J."/>
            <person name="Michelmore R."/>
        </authorList>
    </citation>
    <scope>NUCLEOTIDE SEQUENCE [LARGE SCALE GENOMIC DNA]</scope>
</reference>
<comment type="caution">
    <text evidence="1">The sequence shown here is derived from an EMBL/GenBank/DDBJ whole genome shotgun (WGS) entry which is preliminary data.</text>
</comment>